<feature type="transmembrane region" description="Helical" evidence="1">
    <location>
        <begin position="12"/>
        <end position="31"/>
    </location>
</feature>
<keyword evidence="4" id="KW-1185">Reference proteome</keyword>
<sequence length="129" mass="13649">MRFIPTKVHGVLDYLVGIALIAAPWLFGFAGVGGPAVVIPIVLGVGLIVYSLFTKYEWGPFGFIPMSVHLVFDIVASLFLALSPWIFGFGGEAANVWLPHVVVGAAVIVVVIFSKPQPEGSASRTAARA</sequence>
<dbReference type="Proteomes" id="UP001139289">
    <property type="component" value="Unassembled WGS sequence"/>
</dbReference>
<feature type="transmembrane region" description="Helical" evidence="1">
    <location>
        <begin position="96"/>
        <end position="114"/>
    </location>
</feature>
<reference evidence="3" key="1">
    <citation type="submission" date="2021-04" db="EMBL/GenBank/DDBJ databases">
        <title>Microbacterium tenobrionis sp. nov. and Microbacterium allomyrinae sp. nov., isolated from larvae of Tenobrio molitor and Allomyrina dichotoma, respectively.</title>
        <authorList>
            <person name="Lee S.D."/>
        </authorList>
    </citation>
    <scope>NUCLEOTIDE SEQUENCE</scope>
    <source>
        <strain evidence="3">YMB-B2</strain>
    </source>
</reference>
<gene>
    <name evidence="3" type="ORF">KEC56_05310</name>
</gene>
<feature type="transmembrane region" description="Helical" evidence="1">
    <location>
        <begin position="70"/>
        <end position="90"/>
    </location>
</feature>
<proteinExistence type="predicted"/>
<dbReference type="AlphaFoldDB" id="A0A9X1LNE8"/>
<evidence type="ECO:0000313" key="3">
    <source>
        <dbReference type="EMBL" id="MCC2028938.1"/>
    </source>
</evidence>
<organism evidence="3 4">
    <name type="scientific">Microbacterium tenebrionis</name>
    <dbReference type="NCBI Taxonomy" id="2830665"/>
    <lineage>
        <taxon>Bacteria</taxon>
        <taxon>Bacillati</taxon>
        <taxon>Actinomycetota</taxon>
        <taxon>Actinomycetes</taxon>
        <taxon>Micrococcales</taxon>
        <taxon>Microbacteriaceae</taxon>
        <taxon>Microbacterium</taxon>
    </lineage>
</organism>
<protein>
    <submittedName>
        <fullName evidence="3">SPW repeat protein</fullName>
    </submittedName>
</protein>
<dbReference type="EMBL" id="JAGTTM010000002">
    <property type="protein sequence ID" value="MCC2028938.1"/>
    <property type="molecule type" value="Genomic_DNA"/>
</dbReference>
<comment type="caution">
    <text evidence="3">The sequence shown here is derived from an EMBL/GenBank/DDBJ whole genome shotgun (WGS) entry which is preliminary data.</text>
</comment>
<feature type="domain" description="SPW repeat-containing integral membrane" evidence="2">
    <location>
        <begin position="9"/>
        <end position="110"/>
    </location>
</feature>
<keyword evidence="1" id="KW-0472">Membrane</keyword>
<dbReference type="InterPro" id="IPR005530">
    <property type="entry name" value="SPW"/>
</dbReference>
<keyword evidence="1" id="KW-1133">Transmembrane helix</keyword>
<dbReference type="RefSeq" id="WP_227530154.1">
    <property type="nucleotide sequence ID" value="NZ_JAGTTM010000002.1"/>
</dbReference>
<evidence type="ECO:0000259" key="2">
    <source>
        <dbReference type="Pfam" id="PF03779"/>
    </source>
</evidence>
<dbReference type="Pfam" id="PF03779">
    <property type="entry name" value="SPW"/>
    <property type="match status" value="1"/>
</dbReference>
<feature type="transmembrane region" description="Helical" evidence="1">
    <location>
        <begin position="37"/>
        <end position="58"/>
    </location>
</feature>
<evidence type="ECO:0000313" key="4">
    <source>
        <dbReference type="Proteomes" id="UP001139289"/>
    </source>
</evidence>
<accession>A0A9X1LNE8</accession>
<name>A0A9X1LNE8_9MICO</name>
<keyword evidence="1" id="KW-0812">Transmembrane</keyword>
<evidence type="ECO:0000256" key="1">
    <source>
        <dbReference type="SAM" id="Phobius"/>
    </source>
</evidence>